<comment type="caution">
    <text evidence="3">The sequence shown here is derived from an EMBL/GenBank/DDBJ whole genome shotgun (WGS) entry which is preliminary data.</text>
</comment>
<sequence length="1823" mass="187762">MSYLYQPTPLEQAYTLYVGQQVFGVLPGATQIQISGRDAVPFLTQSNVDRGILRSLWTVADPQNIGTLSQLNQLQLLLRLVSMAQTGLLNPSMTVDTVKSMVQQYSSQQLNLPSFSSVMVPHQDQLMNAYGSFVIQNTVQPVSTTSSQQSGGGGGGFWSLSSYSSPSLVGNYGGPSQQTTGGFGVSQSSLGGGFQQSTVSSGLSMGTSSFGQTATISTFGVSAPNTNTATPLAPPSQRFGGEIPEGFNTATQLPTVSVSDAFGDIDAPTDAPLPSLGEFSGSVNDGGSVDQSEISGSLHQTGSKESISNTDSFQSALQNTDSFQSGPSVQSGGFQQADMGSSVNEGSELHQQPQQSDAFGSFGGAAPTSMTPQPAQSDDFGDFTTSDQSAAIATAQSDDFGGFETAPGAPPGPMTDESDPFGAMSSSQDAPLPSLEQTSQPFTHQQAEEDDFGGFEGAAHAPVNQDAGDSGAFGVFGGSHDAPVPSLGQVSQPVLQQAQSDDFGVAPVPGSTVDESDPFGAMIDVQDAPLPSLDQFSQPVPQQQGADEFGGFEAAMPPVPQAAADDFGGFETAEAPQADDDDFGGFETAKAPAPTLVNDESDPFGPLAGSQDAPLPLLDEAALQIEQESEGGDFGGFETAQQAPAAGSTTDDSDPFGPIAGAQDAPLPSFQQPSQSGDFGGFGAAAASQVDQPSADSDPFEPIATSQDAPLPPLGQSAPLEEDESDDFGGFETAAPASADIISDNSDPFGPSQDAPLPSLAQPVQPSSEDESFGGFEASGPSSTNATDEDSDPFGQMAGTRDAPLPTLDQFSQAAPQPAEADDFGGFEDATPAALEQADADDFGGFETAEGTTPVVDESDPFGPLAGREDAPLPALGQPSQRTSQEDDFGGFGDAVVDDSDPFGPIAGSDDAPLPSLGQISQPVPQDQEDDFGGLEDVAPAAVDDSDPFGPIAGSHDAPLPPLGQMSQSVPQDDFGGFEDAAPLTAVDDSDPFGPIAGSSDAPLPPLGQMSQPVAQDQEDDFGGFEAAVPASVDDTTNKPDLFGPMEGGQEPIEIVPATQASGQPGLFGGDFNVIPDNASNNNWGAFDSSAPAPPPAPSNDAPNDNQDKFGAFNSNIGTAAGVPAATIAQGDDWGGFDPTNAQSNDDDFGAFDSNTGVTSATLAQLPAQDDEWGAFDSNTGTDTATASAVAGSDDDWGAFDSNIGSGADAPALETPAPDNIDAPVPVSTEPKDDDWGAFDSNAGTDAPSATVAQPPAQDDEWGGFDSGAPTPSPALSTDGAVFVDSSAPQPPAHDDDWGAFDSSAPAPAPAPPADTPSSDDDDDWGAFDSNAGADIPPATVAQPPAQDDDWGGFDSGAPAPSPGPSNDGGDFGDSSAPQIPAHDDGWGAFDSSAPAPAPAADNVSSDDNDDDDWGAFDSNADADVTSATVTQQPPAPDDDWGAFDSSAPAPAPPADTASSDDDDDWGAFDSNTGTEAPSATVAQPPPAAQDDDWGDFGKATPASQGPRFDSFASSTNYTSASGSVDGNLSSDDEFGDFGDAEGRRGNGGDHKKPKNGTQDKIRAYASQLPESLLRKSGLSGEHVDLVECFEVNIGSDAAVSTTTMDPAHKATVDRCLQILAILKKKRNSKLPLYWEQLFLVVKEELQFGKQLLMEASSKKLSKAEHEKIQQRLVIMISGFCEYLRVVRSIVGTIGDLLLLDVSALLTIDTYASTWCSLDILKIPVEIEQLWKDIEKAAAGLSIRTLQSKQQDDTSMSLTSIRRKSTERAATTSEQQLCELTLVPLSKQDRDTTCSIVSWQGKGFMACSANILANRCPFYVVVE</sequence>
<gene>
    <name evidence="3" type="ORF">CYCCA115_LOCUS17436</name>
</gene>
<feature type="compositionally biased region" description="Polar residues" evidence="1">
    <location>
        <begin position="488"/>
        <end position="500"/>
    </location>
</feature>
<feature type="region of interest" description="Disordered" evidence="1">
    <location>
        <begin position="1172"/>
        <end position="1559"/>
    </location>
</feature>
<feature type="compositionally biased region" description="Polar residues" evidence="1">
    <location>
        <begin position="281"/>
        <end position="358"/>
    </location>
</feature>
<dbReference type="Pfam" id="PF25999">
    <property type="entry name" value="SYNRG_C"/>
    <property type="match status" value="1"/>
</dbReference>
<feature type="compositionally biased region" description="Low complexity" evidence="1">
    <location>
        <begin position="1389"/>
        <end position="1404"/>
    </location>
</feature>
<reference evidence="3" key="1">
    <citation type="submission" date="2023-08" db="EMBL/GenBank/DDBJ databases">
        <authorList>
            <person name="Audoor S."/>
            <person name="Bilcke G."/>
        </authorList>
    </citation>
    <scope>NUCLEOTIDE SEQUENCE</scope>
</reference>
<evidence type="ECO:0000256" key="1">
    <source>
        <dbReference type="SAM" id="MobiDB-lite"/>
    </source>
</evidence>
<feature type="domain" description="Synergin gamma C-terminal" evidence="2">
    <location>
        <begin position="1634"/>
        <end position="1815"/>
    </location>
</feature>
<accession>A0AAD2JKC7</accession>
<feature type="region of interest" description="Disordered" evidence="1">
    <location>
        <begin position="261"/>
        <end position="1015"/>
    </location>
</feature>
<proteinExistence type="predicted"/>
<protein>
    <recommendedName>
        <fullName evidence="2">Synergin gamma C-terminal domain-containing protein</fullName>
    </recommendedName>
</protein>
<dbReference type="InterPro" id="IPR059024">
    <property type="entry name" value="SYNRG_C"/>
</dbReference>
<dbReference type="Gene3D" id="1.10.238.10">
    <property type="entry name" value="EF-hand"/>
    <property type="match status" value="1"/>
</dbReference>
<feature type="compositionally biased region" description="Polar residues" evidence="1">
    <location>
        <begin position="1470"/>
        <end position="1482"/>
    </location>
</feature>
<name>A0AAD2JKC7_9STRA</name>
<organism evidence="3 4">
    <name type="scientific">Cylindrotheca closterium</name>
    <dbReference type="NCBI Taxonomy" id="2856"/>
    <lineage>
        <taxon>Eukaryota</taxon>
        <taxon>Sar</taxon>
        <taxon>Stramenopiles</taxon>
        <taxon>Ochrophyta</taxon>
        <taxon>Bacillariophyta</taxon>
        <taxon>Bacillariophyceae</taxon>
        <taxon>Bacillariophycidae</taxon>
        <taxon>Bacillariales</taxon>
        <taxon>Bacillariaceae</taxon>
        <taxon>Cylindrotheca</taxon>
    </lineage>
</organism>
<feature type="region of interest" description="Disordered" evidence="1">
    <location>
        <begin position="1129"/>
        <end position="1156"/>
    </location>
</feature>
<feature type="region of interest" description="Disordered" evidence="1">
    <location>
        <begin position="169"/>
        <end position="188"/>
    </location>
</feature>
<evidence type="ECO:0000313" key="3">
    <source>
        <dbReference type="EMBL" id="CAJ1958956.1"/>
    </source>
</evidence>
<dbReference type="Proteomes" id="UP001295423">
    <property type="component" value="Unassembled WGS sequence"/>
</dbReference>
<feature type="compositionally biased region" description="Acidic residues" evidence="1">
    <location>
        <begin position="1531"/>
        <end position="1540"/>
    </location>
</feature>
<feature type="compositionally biased region" description="Polar residues" evidence="1">
    <location>
        <begin position="534"/>
        <end position="545"/>
    </location>
</feature>
<feature type="compositionally biased region" description="Polar residues" evidence="1">
    <location>
        <begin position="639"/>
        <end position="650"/>
    </location>
</feature>
<feature type="compositionally biased region" description="Polar residues" evidence="1">
    <location>
        <begin position="1512"/>
        <end position="1530"/>
    </location>
</feature>
<feature type="compositionally biased region" description="Polar residues" evidence="1">
    <location>
        <begin position="1177"/>
        <end position="1187"/>
    </location>
</feature>
<feature type="compositionally biased region" description="Acidic residues" evidence="1">
    <location>
        <begin position="1405"/>
        <end position="1415"/>
    </location>
</feature>
<keyword evidence="4" id="KW-1185">Reference proteome</keyword>
<feature type="compositionally biased region" description="Polar residues" evidence="1">
    <location>
        <begin position="424"/>
        <end position="445"/>
    </location>
</feature>
<feature type="compositionally biased region" description="Low complexity" evidence="1">
    <location>
        <begin position="612"/>
        <end position="623"/>
    </location>
</feature>
<evidence type="ECO:0000313" key="4">
    <source>
        <dbReference type="Proteomes" id="UP001295423"/>
    </source>
</evidence>
<evidence type="ECO:0000259" key="2">
    <source>
        <dbReference type="Pfam" id="PF25999"/>
    </source>
</evidence>
<feature type="compositionally biased region" description="Acidic residues" evidence="1">
    <location>
        <begin position="720"/>
        <end position="729"/>
    </location>
</feature>
<feature type="compositionally biased region" description="Basic and acidic residues" evidence="1">
    <location>
        <begin position="1541"/>
        <end position="1551"/>
    </location>
</feature>
<feature type="compositionally biased region" description="Low complexity" evidence="1">
    <location>
        <begin position="1365"/>
        <end position="1377"/>
    </location>
</feature>
<feature type="region of interest" description="Disordered" evidence="1">
    <location>
        <begin position="1030"/>
        <end position="1117"/>
    </location>
</feature>
<dbReference type="EMBL" id="CAKOGP040001980">
    <property type="protein sequence ID" value="CAJ1958956.1"/>
    <property type="molecule type" value="Genomic_DNA"/>
</dbReference>
<feature type="compositionally biased region" description="Polar residues" evidence="1">
    <location>
        <begin position="383"/>
        <end position="397"/>
    </location>
</feature>